<dbReference type="PANTHER" id="PTHR22844">
    <property type="entry name" value="F-BOX AND WD40 DOMAIN PROTEIN"/>
    <property type="match status" value="1"/>
</dbReference>
<dbReference type="Gene3D" id="2.130.10.10">
    <property type="entry name" value="YVTN repeat-like/Quinoprotein amine dehydrogenase"/>
    <property type="match status" value="1"/>
</dbReference>
<dbReference type="InterPro" id="IPR015943">
    <property type="entry name" value="WD40/YVTN_repeat-like_dom_sf"/>
</dbReference>
<dbReference type="InterPro" id="IPR036322">
    <property type="entry name" value="WD40_repeat_dom_sf"/>
</dbReference>
<sequence>MSPKNHVNVRRHKKKLWIEHWDTVSGLVINEENGIMYSVSWDKSFKISNVKARRCTESVKAHEDAVNALVVSDDGTVYTGGADRGDIVLDQRWGLVSEWVIRSDGQGLARGKEGDGFQCCLVLEEHERPVKSLVAVAGSVFDGVVSVCSGNLDGEIRVWEISTCSNFKSSKTNPMNSVKVF</sequence>
<gene>
    <name evidence="1" type="ORF">F3Y22_tig00002237pilonHSYRG00765</name>
</gene>
<dbReference type="InterPro" id="IPR045182">
    <property type="entry name" value="JINGUBANG-like"/>
</dbReference>
<reference evidence="1" key="1">
    <citation type="submission" date="2019-09" db="EMBL/GenBank/DDBJ databases">
        <title>Draft genome information of white flower Hibiscus syriacus.</title>
        <authorList>
            <person name="Kim Y.-M."/>
        </authorList>
    </citation>
    <scope>NUCLEOTIDE SEQUENCE [LARGE SCALE GENOMIC DNA]</scope>
    <source>
        <strain evidence="1">YM2019G1</strain>
    </source>
</reference>
<proteinExistence type="predicted"/>
<dbReference type="SUPFAM" id="SSF50978">
    <property type="entry name" value="WD40 repeat-like"/>
    <property type="match status" value="1"/>
</dbReference>
<accession>A0A6A3CUP6</accession>
<organism evidence="1 2">
    <name type="scientific">Hibiscus syriacus</name>
    <name type="common">Rose of Sharon</name>
    <dbReference type="NCBI Taxonomy" id="106335"/>
    <lineage>
        <taxon>Eukaryota</taxon>
        <taxon>Viridiplantae</taxon>
        <taxon>Streptophyta</taxon>
        <taxon>Embryophyta</taxon>
        <taxon>Tracheophyta</taxon>
        <taxon>Spermatophyta</taxon>
        <taxon>Magnoliopsida</taxon>
        <taxon>eudicotyledons</taxon>
        <taxon>Gunneridae</taxon>
        <taxon>Pentapetalae</taxon>
        <taxon>rosids</taxon>
        <taxon>malvids</taxon>
        <taxon>Malvales</taxon>
        <taxon>Malvaceae</taxon>
        <taxon>Malvoideae</taxon>
        <taxon>Hibiscus</taxon>
    </lineage>
</organism>
<dbReference type="EMBL" id="VEPZ02000167">
    <property type="protein sequence ID" value="KAE8732194.1"/>
    <property type="molecule type" value="Genomic_DNA"/>
</dbReference>
<name>A0A6A3CUP6_HIBSY</name>
<protein>
    <submittedName>
        <fullName evidence="1">Uncharacterized protein</fullName>
    </submittedName>
</protein>
<dbReference type="Proteomes" id="UP000436088">
    <property type="component" value="Unassembled WGS sequence"/>
</dbReference>
<evidence type="ECO:0000313" key="2">
    <source>
        <dbReference type="Proteomes" id="UP000436088"/>
    </source>
</evidence>
<evidence type="ECO:0000313" key="1">
    <source>
        <dbReference type="EMBL" id="KAE8732194.1"/>
    </source>
</evidence>
<comment type="caution">
    <text evidence="1">The sequence shown here is derived from an EMBL/GenBank/DDBJ whole genome shotgun (WGS) entry which is preliminary data.</text>
</comment>
<dbReference type="PANTHER" id="PTHR22844:SF324">
    <property type="entry name" value="TRANSDUCIN_WD40 REPEAT PROTEIN"/>
    <property type="match status" value="1"/>
</dbReference>
<dbReference type="AlphaFoldDB" id="A0A6A3CUP6"/>
<keyword evidence="2" id="KW-1185">Reference proteome</keyword>
<dbReference type="InterPro" id="IPR001680">
    <property type="entry name" value="WD40_rpt"/>
</dbReference>
<dbReference type="Pfam" id="PF00400">
    <property type="entry name" value="WD40"/>
    <property type="match status" value="2"/>
</dbReference>